<name>A0ACB8RMZ0_9AGAM</name>
<sequence length="91" mass="9774">MGNFGDAMASGSSEQFRDFMDAYNLVEAHKRVLNANSHATRMVAPGLNSVQRVGNDWDLRTPQTGEPPAAGQGDEAMMKFVDFDAMAGPPA</sequence>
<protein>
    <submittedName>
        <fullName evidence="1">Uncharacterized protein</fullName>
    </submittedName>
</protein>
<reference evidence="1" key="2">
    <citation type="journal article" date="2022" name="New Phytol.">
        <title>Evolutionary transition to the ectomycorrhizal habit in the genomes of a hyperdiverse lineage of mushroom-forming fungi.</title>
        <authorList>
            <person name="Looney B."/>
            <person name="Miyauchi S."/>
            <person name="Morin E."/>
            <person name="Drula E."/>
            <person name="Courty P.E."/>
            <person name="Kohler A."/>
            <person name="Kuo A."/>
            <person name="LaButti K."/>
            <person name="Pangilinan J."/>
            <person name="Lipzen A."/>
            <person name="Riley R."/>
            <person name="Andreopoulos W."/>
            <person name="He G."/>
            <person name="Johnson J."/>
            <person name="Nolan M."/>
            <person name="Tritt A."/>
            <person name="Barry K.W."/>
            <person name="Grigoriev I.V."/>
            <person name="Nagy L.G."/>
            <person name="Hibbett D."/>
            <person name="Henrissat B."/>
            <person name="Matheny P.B."/>
            <person name="Labbe J."/>
            <person name="Martin F.M."/>
        </authorList>
    </citation>
    <scope>NUCLEOTIDE SEQUENCE</scope>
    <source>
        <strain evidence="1">FP105234-sp</strain>
    </source>
</reference>
<evidence type="ECO:0000313" key="1">
    <source>
        <dbReference type="EMBL" id="KAI0044985.1"/>
    </source>
</evidence>
<organism evidence="1 2">
    <name type="scientific">Auriscalpium vulgare</name>
    <dbReference type="NCBI Taxonomy" id="40419"/>
    <lineage>
        <taxon>Eukaryota</taxon>
        <taxon>Fungi</taxon>
        <taxon>Dikarya</taxon>
        <taxon>Basidiomycota</taxon>
        <taxon>Agaricomycotina</taxon>
        <taxon>Agaricomycetes</taxon>
        <taxon>Russulales</taxon>
        <taxon>Auriscalpiaceae</taxon>
        <taxon>Auriscalpium</taxon>
    </lineage>
</organism>
<keyword evidence="2" id="KW-1185">Reference proteome</keyword>
<gene>
    <name evidence="1" type="ORF">FA95DRAFT_1561622</name>
</gene>
<proteinExistence type="predicted"/>
<dbReference type="Proteomes" id="UP000814033">
    <property type="component" value="Unassembled WGS sequence"/>
</dbReference>
<accession>A0ACB8RMZ0</accession>
<comment type="caution">
    <text evidence="1">The sequence shown here is derived from an EMBL/GenBank/DDBJ whole genome shotgun (WGS) entry which is preliminary data.</text>
</comment>
<dbReference type="EMBL" id="MU275965">
    <property type="protein sequence ID" value="KAI0044985.1"/>
    <property type="molecule type" value="Genomic_DNA"/>
</dbReference>
<reference evidence="1" key="1">
    <citation type="submission" date="2021-02" db="EMBL/GenBank/DDBJ databases">
        <authorList>
            <consortium name="DOE Joint Genome Institute"/>
            <person name="Ahrendt S."/>
            <person name="Looney B.P."/>
            <person name="Miyauchi S."/>
            <person name="Morin E."/>
            <person name="Drula E."/>
            <person name="Courty P.E."/>
            <person name="Chicoki N."/>
            <person name="Fauchery L."/>
            <person name="Kohler A."/>
            <person name="Kuo A."/>
            <person name="Labutti K."/>
            <person name="Pangilinan J."/>
            <person name="Lipzen A."/>
            <person name="Riley R."/>
            <person name="Andreopoulos W."/>
            <person name="He G."/>
            <person name="Johnson J."/>
            <person name="Barry K.W."/>
            <person name="Grigoriev I.V."/>
            <person name="Nagy L."/>
            <person name="Hibbett D."/>
            <person name="Henrissat B."/>
            <person name="Matheny P.B."/>
            <person name="Labbe J."/>
            <person name="Martin F."/>
        </authorList>
    </citation>
    <scope>NUCLEOTIDE SEQUENCE</scope>
    <source>
        <strain evidence="1">FP105234-sp</strain>
    </source>
</reference>
<evidence type="ECO:0000313" key="2">
    <source>
        <dbReference type="Proteomes" id="UP000814033"/>
    </source>
</evidence>